<organism evidence="2 3">
    <name type="scientific">Candidatus Eisenbergiella merdavium</name>
    <dbReference type="NCBI Taxonomy" id="2838551"/>
    <lineage>
        <taxon>Bacteria</taxon>
        <taxon>Bacillati</taxon>
        <taxon>Bacillota</taxon>
        <taxon>Clostridia</taxon>
        <taxon>Lachnospirales</taxon>
        <taxon>Lachnospiraceae</taxon>
        <taxon>Eisenbergiella</taxon>
    </lineage>
</organism>
<comment type="caution">
    <text evidence="2">The sequence shown here is derived from an EMBL/GenBank/DDBJ whole genome shotgun (WGS) entry which is preliminary data.</text>
</comment>
<dbReference type="AlphaFoldDB" id="A0A9D2NHU5"/>
<reference evidence="2" key="2">
    <citation type="submission" date="2021-04" db="EMBL/GenBank/DDBJ databases">
        <authorList>
            <person name="Gilroy R."/>
        </authorList>
    </citation>
    <scope>NUCLEOTIDE SEQUENCE</scope>
    <source>
        <strain evidence="2">USAMLcec2-132</strain>
    </source>
</reference>
<keyword evidence="1" id="KW-1133">Transmembrane helix</keyword>
<dbReference type="GO" id="GO:0005886">
    <property type="term" value="C:plasma membrane"/>
    <property type="evidence" value="ECO:0007669"/>
    <property type="project" value="InterPro"/>
</dbReference>
<dbReference type="EMBL" id="DWWS01000045">
    <property type="protein sequence ID" value="HJC24627.1"/>
    <property type="molecule type" value="Genomic_DNA"/>
</dbReference>
<protein>
    <submittedName>
        <fullName evidence="2">Energy-coupled thiamine transporter ThiT</fullName>
    </submittedName>
</protein>
<dbReference type="Proteomes" id="UP000823891">
    <property type="component" value="Unassembled WGS sequence"/>
</dbReference>
<feature type="transmembrane region" description="Helical" evidence="1">
    <location>
        <begin position="12"/>
        <end position="30"/>
    </location>
</feature>
<feature type="transmembrane region" description="Helical" evidence="1">
    <location>
        <begin position="84"/>
        <end position="100"/>
    </location>
</feature>
<gene>
    <name evidence="2" type="ORF">H9761_13100</name>
</gene>
<evidence type="ECO:0000313" key="2">
    <source>
        <dbReference type="EMBL" id="HJC24627.1"/>
    </source>
</evidence>
<dbReference type="GO" id="GO:0015234">
    <property type="term" value="F:thiamine transmembrane transporter activity"/>
    <property type="evidence" value="ECO:0007669"/>
    <property type="project" value="InterPro"/>
</dbReference>
<dbReference type="Gene3D" id="1.10.1760.20">
    <property type="match status" value="1"/>
</dbReference>
<feature type="transmembrane region" description="Helical" evidence="1">
    <location>
        <begin position="36"/>
        <end position="54"/>
    </location>
</feature>
<name>A0A9D2NHU5_9FIRM</name>
<feature type="transmembrane region" description="Helical" evidence="1">
    <location>
        <begin position="61"/>
        <end position="78"/>
    </location>
</feature>
<feature type="transmembrane region" description="Helical" evidence="1">
    <location>
        <begin position="112"/>
        <end position="133"/>
    </location>
</feature>
<proteinExistence type="predicted"/>
<dbReference type="InterPro" id="IPR012651">
    <property type="entry name" value="Thia_Transptr_ThiT"/>
</dbReference>
<sequence>MNKSSITIKQIVFSGVAIALATVIATVIKLPSLPNGGSVTLFSMLIVCLVGYWYGPKVGIIAALAYGVLQFITGPYVVHPAQVLLDYPLAFGALGLSGFFSKSKHGLLKGYLIGVLGRFFFHEVSGFIFYTAYVGSFGGNVAAMWASTLYNMSYILPEAVLTLILLALPPVEKVMGRLKTMAVSPR</sequence>
<reference evidence="2" key="1">
    <citation type="journal article" date="2021" name="PeerJ">
        <title>Extensive microbial diversity within the chicken gut microbiome revealed by metagenomics and culture.</title>
        <authorList>
            <person name="Gilroy R."/>
            <person name="Ravi A."/>
            <person name="Getino M."/>
            <person name="Pursley I."/>
            <person name="Horton D.L."/>
            <person name="Alikhan N.F."/>
            <person name="Baker D."/>
            <person name="Gharbi K."/>
            <person name="Hall N."/>
            <person name="Watson M."/>
            <person name="Adriaenssens E.M."/>
            <person name="Foster-Nyarko E."/>
            <person name="Jarju S."/>
            <person name="Secka A."/>
            <person name="Antonio M."/>
            <person name="Oren A."/>
            <person name="Chaudhuri R.R."/>
            <person name="La Ragione R."/>
            <person name="Hildebrand F."/>
            <person name="Pallen M.J."/>
        </authorList>
    </citation>
    <scope>NUCLEOTIDE SEQUENCE</scope>
    <source>
        <strain evidence="2">USAMLcec2-132</strain>
    </source>
</reference>
<dbReference type="Pfam" id="PF09515">
    <property type="entry name" value="Thia_YuaJ"/>
    <property type="match status" value="1"/>
</dbReference>
<accession>A0A9D2NHU5</accession>
<evidence type="ECO:0000256" key="1">
    <source>
        <dbReference type="SAM" id="Phobius"/>
    </source>
</evidence>
<keyword evidence="1" id="KW-0812">Transmembrane</keyword>
<evidence type="ECO:0000313" key="3">
    <source>
        <dbReference type="Proteomes" id="UP000823891"/>
    </source>
</evidence>
<feature type="transmembrane region" description="Helical" evidence="1">
    <location>
        <begin position="153"/>
        <end position="171"/>
    </location>
</feature>
<keyword evidence="1" id="KW-0472">Membrane</keyword>